<evidence type="ECO:0000313" key="4">
    <source>
        <dbReference type="EMBL" id="TBF18539.1"/>
    </source>
</evidence>
<dbReference type="InterPro" id="IPR047650">
    <property type="entry name" value="Transpos_IS110"/>
</dbReference>
<dbReference type="Proteomes" id="UP000661163">
    <property type="component" value="Unassembled WGS sequence"/>
</dbReference>
<evidence type="ECO:0000259" key="2">
    <source>
        <dbReference type="Pfam" id="PF02371"/>
    </source>
</evidence>
<feature type="domain" description="Transposase IS116/IS110/IS902 C-terminal" evidence="2">
    <location>
        <begin position="213"/>
        <end position="291"/>
    </location>
</feature>
<evidence type="ECO:0000313" key="6">
    <source>
        <dbReference type="Proteomes" id="UP000661163"/>
    </source>
</evidence>
<dbReference type="Pfam" id="PF02371">
    <property type="entry name" value="Transposase_20"/>
    <property type="match status" value="1"/>
</dbReference>
<evidence type="ECO:0000313" key="5">
    <source>
        <dbReference type="Proteomes" id="UP000291892"/>
    </source>
</evidence>
<dbReference type="GO" id="GO:0004803">
    <property type="term" value="F:transposase activity"/>
    <property type="evidence" value="ECO:0007669"/>
    <property type="project" value="InterPro"/>
</dbReference>
<protein>
    <submittedName>
        <fullName evidence="3">IS110 family transposase</fullName>
    </submittedName>
</protein>
<dbReference type="AlphaFoldDB" id="A0AAE5C1G2"/>
<dbReference type="InterPro" id="IPR002525">
    <property type="entry name" value="Transp_IS110-like_N"/>
</dbReference>
<organism evidence="3 6">
    <name type="scientific">Rhizobium ruizarguesonis</name>
    <dbReference type="NCBI Taxonomy" id="2081791"/>
    <lineage>
        <taxon>Bacteria</taxon>
        <taxon>Pseudomonadati</taxon>
        <taxon>Pseudomonadota</taxon>
        <taxon>Alphaproteobacteria</taxon>
        <taxon>Hyphomicrobiales</taxon>
        <taxon>Rhizobiaceae</taxon>
        <taxon>Rhizobium/Agrobacterium group</taxon>
        <taxon>Rhizobium</taxon>
    </lineage>
</organism>
<dbReference type="GO" id="GO:0006313">
    <property type="term" value="P:DNA transposition"/>
    <property type="evidence" value="ECO:0007669"/>
    <property type="project" value="InterPro"/>
</dbReference>
<reference evidence="3 6" key="2">
    <citation type="submission" date="2019-12" db="EMBL/GenBank/DDBJ databases">
        <title>Rhizobium genotypes associated with high levels of biological nitrogen fixation by grain legumes in a temperate-maritime cropping system.</title>
        <authorList>
            <person name="Maluk M."/>
            <person name="Francesc Ferrando Molina F."/>
            <person name="Lopez Del Egido L."/>
            <person name="Lafos M."/>
            <person name="Langarica-Fuentes A."/>
            <person name="Gebre Yohannes G."/>
            <person name="Young M.W."/>
            <person name="Martin P."/>
            <person name="Gantlett R."/>
            <person name="Kenicer G."/>
            <person name="Hawes C."/>
            <person name="Begg G.S."/>
            <person name="Quilliam R.S."/>
            <person name="Squire G.R."/>
            <person name="Poole P.S."/>
            <person name="Young P.W."/>
            <person name="Iannetta P.M."/>
            <person name="James E.K."/>
        </authorList>
    </citation>
    <scope>NUCLEOTIDE SEQUENCE [LARGE SCALE GENOMIC DNA]</scope>
    <source>
        <strain evidence="3 6">JHI985</strain>
    </source>
</reference>
<proteinExistence type="predicted"/>
<dbReference type="PANTHER" id="PTHR33055:SF3">
    <property type="entry name" value="PUTATIVE TRANSPOSASE FOR IS117-RELATED"/>
    <property type="match status" value="1"/>
</dbReference>
<dbReference type="EMBL" id="SIKX01000001">
    <property type="protein sequence ID" value="TBF18539.1"/>
    <property type="molecule type" value="Genomic_DNA"/>
</dbReference>
<accession>A0AAE5C1G2</accession>
<dbReference type="GO" id="GO:0003677">
    <property type="term" value="F:DNA binding"/>
    <property type="evidence" value="ECO:0007669"/>
    <property type="project" value="InterPro"/>
</dbReference>
<dbReference type="InterPro" id="IPR003346">
    <property type="entry name" value="Transposase_20"/>
</dbReference>
<evidence type="ECO:0000313" key="3">
    <source>
        <dbReference type="EMBL" id="NEI47186.1"/>
    </source>
</evidence>
<dbReference type="PANTHER" id="PTHR33055">
    <property type="entry name" value="TRANSPOSASE FOR INSERTION SEQUENCE ELEMENT IS1111A"/>
    <property type="match status" value="1"/>
</dbReference>
<dbReference type="Pfam" id="PF01548">
    <property type="entry name" value="DEDD_Tnp_IS110"/>
    <property type="match status" value="1"/>
</dbReference>
<sequence length="349" mass="38627">MKKIATIGLDRAKNVFQVHAADADGSTVFNRKIKRADLLEFFAKLPPCLVGLEACSTAHHWARRIAEFGHEVRLIHPAYVKPFVKRGKSDFNDAEAINEALTRKTMRFVPVKSAEQQASAMIFRARTLAIRQRTQAINALRSHLAELGVATAQGTTGLKALIAIANDEHDGRIPASARFALQQILKQIEFLGEYIARLDREILARTKNDADIKRLMTIPGVGPIIAVAITALAPDLSGFKSARHFAAWIGLTPKSHSSGESQALGNISRMGNSHLRTLLVTGAMSVIRSAKTAERVSPWLAKLRKRRPFKVAAVALANKTARIVWALLDKGRQLHQAWRHRRRWDDGVS</sequence>
<dbReference type="Proteomes" id="UP000291892">
    <property type="component" value="Unassembled WGS sequence"/>
</dbReference>
<dbReference type="NCBIfam" id="NF033542">
    <property type="entry name" value="transpos_IS110"/>
    <property type="match status" value="1"/>
</dbReference>
<name>A0AAE5C1G2_9HYPH</name>
<dbReference type="EMBL" id="WUFC01000003">
    <property type="protein sequence ID" value="NEI47186.1"/>
    <property type="molecule type" value="Genomic_DNA"/>
</dbReference>
<dbReference type="RefSeq" id="WP_130681579.1">
    <property type="nucleotide sequence ID" value="NZ_JAJAEH010000005.1"/>
</dbReference>
<gene>
    <name evidence="4" type="ORF">ELG94_09320</name>
    <name evidence="3" type="ORF">GR217_05690</name>
</gene>
<reference evidence="4 5" key="1">
    <citation type="submission" date="2019-02" db="EMBL/GenBank/DDBJ databases">
        <title>The genomic architecture of introgression among sibling species of bacteria.</title>
        <authorList>
            <person name="Cavassim M.I.A."/>
            <person name="Moeskjaer S."/>
            <person name="Moslemi C."/>
            <person name="Fields B."/>
            <person name="Bachmann A."/>
            <person name="Vilhjalmsson B."/>
            <person name="Schierup M.H."/>
            <person name="Young J.P.W."/>
            <person name="Andersen S.U."/>
        </authorList>
    </citation>
    <scope>NUCLEOTIDE SEQUENCE [LARGE SCALE GENOMIC DNA]</scope>
    <source>
        <strain evidence="4 5">SM42</strain>
    </source>
</reference>
<feature type="domain" description="Transposase IS110-like N-terminal" evidence="1">
    <location>
        <begin position="7"/>
        <end position="146"/>
    </location>
</feature>
<comment type="caution">
    <text evidence="3">The sequence shown here is derived from an EMBL/GenBank/DDBJ whole genome shotgun (WGS) entry which is preliminary data.</text>
</comment>
<evidence type="ECO:0000259" key="1">
    <source>
        <dbReference type="Pfam" id="PF01548"/>
    </source>
</evidence>